<protein>
    <submittedName>
        <fullName evidence="1">F-box-like family protein</fullName>
    </submittedName>
</protein>
<organism evidence="1">
    <name type="scientific">Pithovirus LCPAC001</name>
    <dbReference type="NCBI Taxonomy" id="2506585"/>
    <lineage>
        <taxon>Viruses</taxon>
        <taxon>Pithoviruses</taxon>
    </lineage>
</organism>
<sequence length="233" mass="27759">MDTIPVKPEFLEKVPKEVLRKILLKYNEPKEILKMCSTSKYLKNIVCDQLFITKVSNQYGMDNIKTLPKLDTKIKSIIKTIKDDLMLFYKYNDDNRSREIIFDYSDKDEDEGFILKISSIWYNEKEYMVVWMVEELGGLMVDNDFVKTGRVMLSRISFNKDFKGIVFDYGSYIVENIIDYVLPVDFNNLLEIKKEIMKDFKLNNLLLFSSDIKDEDGYFDYDEFIEMKYGEYF</sequence>
<gene>
    <name evidence="1" type="ORF">LCPAC001_01440</name>
</gene>
<dbReference type="EMBL" id="MK500431">
    <property type="protein sequence ID" value="QBK89634.1"/>
    <property type="molecule type" value="Genomic_DNA"/>
</dbReference>
<proteinExistence type="predicted"/>
<accession>A0A481Z2G0</accession>
<evidence type="ECO:0000313" key="1">
    <source>
        <dbReference type="EMBL" id="QBK89634.1"/>
    </source>
</evidence>
<reference evidence="1" key="1">
    <citation type="journal article" date="2019" name="MBio">
        <title>Virus Genomes from Deep Sea Sediments Expand the Ocean Megavirome and Support Independent Origins of Viral Gigantism.</title>
        <authorList>
            <person name="Backstrom D."/>
            <person name="Yutin N."/>
            <person name="Jorgensen S.L."/>
            <person name="Dharamshi J."/>
            <person name="Homa F."/>
            <person name="Zaremba-Niedwiedzka K."/>
            <person name="Spang A."/>
            <person name="Wolf Y.I."/>
            <person name="Koonin E.V."/>
            <person name="Ettema T.J."/>
        </authorList>
    </citation>
    <scope>NUCLEOTIDE SEQUENCE</scope>
</reference>
<name>A0A481Z2G0_9VIRU</name>